<dbReference type="EMBL" id="FODT01000003">
    <property type="protein sequence ID" value="SEO49397.1"/>
    <property type="molecule type" value="Genomic_DNA"/>
</dbReference>
<keyword evidence="2" id="KW-1185">Reference proteome</keyword>
<accession>A0A1H8Q652</accession>
<reference evidence="2" key="1">
    <citation type="submission" date="2016-10" db="EMBL/GenBank/DDBJ databases">
        <authorList>
            <person name="Varghese N."/>
            <person name="Submissions S."/>
        </authorList>
    </citation>
    <scope>NUCLEOTIDE SEQUENCE [LARGE SCALE GENOMIC DNA]</scope>
    <source>
        <strain evidence="2">DSM 123</strain>
    </source>
</reference>
<sequence length="158" mass="16941">MAALILLKFKEFLGHAGCTGRVEPAATEIGAVNTARYDAFGIKDLPDIRTVALAPACCRAMAASGLFLHTEHPASSSGVSDRLSRIGSSDDYSRAAIEAPAIGSTGCRFGFEVDCRESRLLEAVSRELFRRSPTTPSSRLSQLNRTGDCSNYQLIDGR</sequence>
<organism evidence="1 2">
    <name type="scientific">Rhodopseudomonas pseudopalustris</name>
    <dbReference type="NCBI Taxonomy" id="1513892"/>
    <lineage>
        <taxon>Bacteria</taxon>
        <taxon>Pseudomonadati</taxon>
        <taxon>Pseudomonadota</taxon>
        <taxon>Alphaproteobacteria</taxon>
        <taxon>Hyphomicrobiales</taxon>
        <taxon>Nitrobacteraceae</taxon>
        <taxon>Rhodopseudomonas</taxon>
    </lineage>
</organism>
<gene>
    <name evidence="1" type="ORF">SAMN05444123_10364</name>
</gene>
<dbReference type="AlphaFoldDB" id="A0A1H8Q652"/>
<protein>
    <submittedName>
        <fullName evidence="1">Uncharacterized protein</fullName>
    </submittedName>
</protein>
<evidence type="ECO:0000313" key="2">
    <source>
        <dbReference type="Proteomes" id="UP000199615"/>
    </source>
</evidence>
<proteinExistence type="predicted"/>
<dbReference type="Proteomes" id="UP000199615">
    <property type="component" value="Unassembled WGS sequence"/>
</dbReference>
<evidence type="ECO:0000313" key="1">
    <source>
        <dbReference type="EMBL" id="SEO49397.1"/>
    </source>
</evidence>
<name>A0A1H8Q652_9BRAD</name>